<dbReference type="EMBL" id="CP020715">
    <property type="protein sequence ID" value="ARJ05313.1"/>
    <property type="molecule type" value="Genomic_DNA"/>
</dbReference>
<dbReference type="CDD" id="cd07505">
    <property type="entry name" value="HAD_BPGM-like"/>
    <property type="match status" value="1"/>
</dbReference>
<keyword evidence="3" id="KW-1185">Reference proteome</keyword>
<dbReference type="SFLD" id="SFLDG01129">
    <property type="entry name" value="C1.5:_HAD__Beta-PGM__Phosphata"/>
    <property type="match status" value="1"/>
</dbReference>
<dbReference type="NCBIfam" id="TIGR01509">
    <property type="entry name" value="HAD-SF-IA-v3"/>
    <property type="match status" value="1"/>
</dbReference>
<dbReference type="Pfam" id="PF00702">
    <property type="entry name" value="Hydrolase"/>
    <property type="match status" value="1"/>
</dbReference>
<feature type="region of interest" description="Disordered" evidence="1">
    <location>
        <begin position="222"/>
        <end position="242"/>
    </location>
</feature>
<dbReference type="AlphaFoldDB" id="A0A1X9LJH0"/>
<dbReference type="SFLD" id="SFLDS00003">
    <property type="entry name" value="Haloacid_Dehalogenase"/>
    <property type="match status" value="1"/>
</dbReference>
<dbReference type="InterPro" id="IPR006439">
    <property type="entry name" value="HAD-SF_hydro_IA"/>
</dbReference>
<reference evidence="2 3" key="1">
    <citation type="submission" date="2017-04" db="EMBL/GenBank/DDBJ databases">
        <authorList>
            <person name="Afonso C.L."/>
            <person name="Miller P.J."/>
            <person name="Scott M.A."/>
            <person name="Spackman E."/>
            <person name="Goraichik I."/>
            <person name="Dimitrov K.M."/>
            <person name="Suarez D.L."/>
            <person name="Swayne D.E."/>
        </authorList>
    </citation>
    <scope>NUCLEOTIDE SEQUENCE [LARGE SCALE GENOMIC DNA]</scope>
    <source>
        <strain evidence="3">XA(T)</strain>
    </source>
</reference>
<dbReference type="PRINTS" id="PR00413">
    <property type="entry name" value="HADHALOGNASE"/>
</dbReference>
<sequence length="242" mass="25719">MTAPLPAAVLWDMDGTIVDTEPYWMSVQGEMVKAHGGVWTAEAAKTLIGQGMDHSARLLQEFGVDLPQEEIIQAATDGVIDHIRSEVPWRPGAVELLRELRDRGVRTALVTMSIGRMAREVADSIPFEAFDLVVSGDEVEHSKPHPEPYLAAARALGVDAADCVAIEDSVAGVTSAVAAGAATVGVQHMLNLDDTGATAIWTTLAGRTVDDLADVLAEHRAARGADPRTRTDAPTPIVEETP</sequence>
<dbReference type="Gene3D" id="1.10.150.240">
    <property type="entry name" value="Putative phosphatase, domain 2"/>
    <property type="match status" value="1"/>
</dbReference>
<dbReference type="Gene3D" id="3.40.50.1000">
    <property type="entry name" value="HAD superfamily/HAD-like"/>
    <property type="match status" value="1"/>
</dbReference>
<proteinExistence type="predicted"/>
<gene>
    <name evidence="2" type="ORF">B5808_08855</name>
</gene>
<protein>
    <submittedName>
        <fullName evidence="2">Hydrolase</fullName>
    </submittedName>
</protein>
<dbReference type="InterPro" id="IPR023214">
    <property type="entry name" value="HAD_sf"/>
</dbReference>
<dbReference type="KEGG" id="cphy:B5808_08855"/>
<dbReference type="PANTHER" id="PTHR18901">
    <property type="entry name" value="2-DEOXYGLUCOSE-6-PHOSPHATE PHOSPHATASE 2"/>
    <property type="match status" value="1"/>
</dbReference>
<dbReference type="Proteomes" id="UP000192775">
    <property type="component" value="Chromosome"/>
</dbReference>
<dbReference type="InterPro" id="IPR023198">
    <property type="entry name" value="PGP-like_dom2"/>
</dbReference>
<name>A0A1X9LJH0_9MICO</name>
<dbReference type="SUPFAM" id="SSF56784">
    <property type="entry name" value="HAD-like"/>
    <property type="match status" value="1"/>
</dbReference>
<dbReference type="RefSeq" id="WP_085019451.1">
    <property type="nucleotide sequence ID" value="NZ_BMHD01000001.1"/>
</dbReference>
<evidence type="ECO:0000313" key="2">
    <source>
        <dbReference type="EMBL" id="ARJ05313.1"/>
    </source>
</evidence>
<dbReference type="SFLD" id="SFLDG01135">
    <property type="entry name" value="C1.5.6:_HAD__Beta-PGM__Phospha"/>
    <property type="match status" value="1"/>
</dbReference>
<feature type="compositionally biased region" description="Basic and acidic residues" evidence="1">
    <location>
        <begin position="222"/>
        <end position="231"/>
    </location>
</feature>
<organism evidence="2 3">
    <name type="scientific">Cnuibacter physcomitrellae</name>
    <dbReference type="NCBI Taxonomy" id="1619308"/>
    <lineage>
        <taxon>Bacteria</taxon>
        <taxon>Bacillati</taxon>
        <taxon>Actinomycetota</taxon>
        <taxon>Actinomycetes</taxon>
        <taxon>Micrococcales</taxon>
        <taxon>Microbacteriaceae</taxon>
        <taxon>Cnuibacter</taxon>
    </lineage>
</organism>
<dbReference type="STRING" id="1619308.B5808_08855"/>
<dbReference type="PANTHER" id="PTHR18901:SF38">
    <property type="entry name" value="PSEUDOURIDINE-5'-PHOSPHATASE"/>
    <property type="match status" value="1"/>
</dbReference>
<keyword evidence="2" id="KW-0378">Hydrolase</keyword>
<evidence type="ECO:0000256" key="1">
    <source>
        <dbReference type="SAM" id="MobiDB-lite"/>
    </source>
</evidence>
<evidence type="ECO:0000313" key="3">
    <source>
        <dbReference type="Proteomes" id="UP000192775"/>
    </source>
</evidence>
<accession>A0A1X9LJH0</accession>
<dbReference type="InterPro" id="IPR036412">
    <property type="entry name" value="HAD-like_sf"/>
</dbReference>
<dbReference type="GO" id="GO:0016787">
    <property type="term" value="F:hydrolase activity"/>
    <property type="evidence" value="ECO:0007669"/>
    <property type="project" value="UniProtKB-KW"/>
</dbReference>